<keyword evidence="1" id="KW-0175">Coiled coil</keyword>
<evidence type="ECO:0000256" key="1">
    <source>
        <dbReference type="SAM" id="Coils"/>
    </source>
</evidence>
<proteinExistence type="predicted"/>
<dbReference type="EMBL" id="JAQSJE010000009">
    <property type="protein sequence ID" value="MDD0824651.1"/>
    <property type="molecule type" value="Genomic_DNA"/>
</dbReference>
<dbReference type="InterPro" id="IPR043764">
    <property type="entry name" value="DUF5710"/>
</dbReference>
<evidence type="ECO:0000313" key="4">
    <source>
        <dbReference type="Proteomes" id="UP001221909"/>
    </source>
</evidence>
<dbReference type="Pfam" id="PF18974">
    <property type="entry name" value="DUF5710"/>
    <property type="match status" value="1"/>
</dbReference>
<name>A0ABT5MSS3_9PAST</name>
<feature type="domain" description="DUF5710" evidence="2">
    <location>
        <begin position="365"/>
        <end position="398"/>
    </location>
</feature>
<keyword evidence="4" id="KW-1185">Reference proteome</keyword>
<sequence>MINITQSHRNRIERLFSVAAMDDKWITVKPNGEKGKGTPVKIDDEGRIIAGMGGKFKGEKINEIRKGFNGPKTPQREILETKKQLEKNVQTVTRKTDEKIKSVDVPELRSLSKTLENLSRSAVATLNNESVQQEYLKLKDKVDERISELENSSKIAKKQSDTNNQQVSIAERLKSLQGNVSSTSTEKSKPFTAQIKEIYSYQRNTEGARDFSKISETDTVNFAKALQKINRQGGYSAQKFNEVATFAWQRESFDVRQLGLNKVADDYVKAGLMKAVDPNRYIYGLTEQGAYIANSVASIVEKEKANNQPKKKSKSIPEIPVGTVPVKIVNEEQVSSWGVSTNSNPSASGSNYVKSEATIKKSNATYLNVPYAEKNGAKALGAKWDKFKKKWYLPAGKEVPEGLKKYATDGFSISERLGILLQRMKQ</sequence>
<feature type="coiled-coil region" evidence="1">
    <location>
        <begin position="132"/>
        <end position="159"/>
    </location>
</feature>
<dbReference type="RefSeq" id="WP_273748962.1">
    <property type="nucleotide sequence ID" value="NZ_JAQSJE010000009.1"/>
</dbReference>
<evidence type="ECO:0000259" key="2">
    <source>
        <dbReference type="Pfam" id="PF18974"/>
    </source>
</evidence>
<reference evidence="3 4" key="1">
    <citation type="submission" date="2023-02" db="EMBL/GenBank/DDBJ databases">
        <title>Mannheimia cairiniae sp. nov., a novel species of Mannheimia obtained from moscovy ducks (Cairina moschata) and reclassification of Mannheimia ovis as heterotypic synonym of Mannheimia pernigra.</title>
        <authorList>
            <person name="Christensen H."/>
        </authorList>
    </citation>
    <scope>NUCLEOTIDE SEQUENCE [LARGE SCALE GENOMIC DNA]</scope>
    <source>
        <strain evidence="3 4">AT1</strain>
    </source>
</reference>
<dbReference type="Proteomes" id="UP001221909">
    <property type="component" value="Unassembled WGS sequence"/>
</dbReference>
<gene>
    <name evidence="3" type="ORF">PTQ27_09290</name>
</gene>
<organism evidence="3 4">
    <name type="scientific">Mannheimia cairinae</name>
    <dbReference type="NCBI Taxonomy" id="3025936"/>
    <lineage>
        <taxon>Bacteria</taxon>
        <taxon>Pseudomonadati</taxon>
        <taxon>Pseudomonadota</taxon>
        <taxon>Gammaproteobacteria</taxon>
        <taxon>Pasteurellales</taxon>
        <taxon>Pasteurellaceae</taxon>
        <taxon>Mannheimia</taxon>
    </lineage>
</organism>
<evidence type="ECO:0000313" key="3">
    <source>
        <dbReference type="EMBL" id="MDD0824651.1"/>
    </source>
</evidence>
<accession>A0ABT5MSS3</accession>
<protein>
    <submittedName>
        <fullName evidence="3">DUF5710 domain-containing protein</fullName>
    </submittedName>
</protein>
<comment type="caution">
    <text evidence="3">The sequence shown here is derived from an EMBL/GenBank/DDBJ whole genome shotgun (WGS) entry which is preliminary data.</text>
</comment>